<dbReference type="EC" id="2.7.7.38" evidence="5"/>
<dbReference type="Pfam" id="PF02348">
    <property type="entry name" value="CTP_transf_3"/>
    <property type="match status" value="1"/>
</dbReference>
<dbReference type="NCBIfam" id="NF003950">
    <property type="entry name" value="PRK05450.1-3"/>
    <property type="match status" value="1"/>
</dbReference>
<evidence type="ECO:0000256" key="1">
    <source>
        <dbReference type="ARBA" id="ARBA00004370"/>
    </source>
</evidence>
<organism evidence="6 7">
    <name type="scientific">Methylomonas paludis</name>
    <dbReference type="NCBI Taxonomy" id="1173101"/>
    <lineage>
        <taxon>Bacteria</taxon>
        <taxon>Pseudomonadati</taxon>
        <taxon>Pseudomonadota</taxon>
        <taxon>Gammaproteobacteria</taxon>
        <taxon>Methylococcales</taxon>
        <taxon>Methylococcaceae</taxon>
        <taxon>Methylomonas</taxon>
    </lineage>
</organism>
<keyword evidence="3 5" id="KW-0548">Nucleotidyltransferase</keyword>
<dbReference type="RefSeq" id="WP_215583282.1">
    <property type="nucleotide sequence ID" value="NZ_CP073754.1"/>
</dbReference>
<proteinExistence type="inferred from homology"/>
<dbReference type="GO" id="GO:0008690">
    <property type="term" value="F:3-deoxy-manno-octulosonate cytidylyltransferase activity"/>
    <property type="evidence" value="ECO:0007669"/>
    <property type="project" value="UniProtKB-UniRule"/>
</dbReference>
<comment type="pathway">
    <text evidence="5">Nucleotide-sugar biosynthesis; CMP-3-deoxy-D-manno-octulosonate biosynthesis; CMP-3-deoxy-D-manno-octulosonate from 3-deoxy-D-manno-octulosonate and CTP: step 1/1.</text>
</comment>
<dbReference type="FunFam" id="3.90.550.10:FF:000011">
    <property type="entry name" value="3-deoxy-manno-octulosonate cytidylyltransferase"/>
    <property type="match status" value="1"/>
</dbReference>
<evidence type="ECO:0000256" key="5">
    <source>
        <dbReference type="HAMAP-Rule" id="MF_00057"/>
    </source>
</evidence>
<comment type="subcellular location">
    <subcellularLocation>
        <location evidence="5">Cytoplasm</location>
    </subcellularLocation>
    <subcellularLocation>
        <location evidence="1">Membrane</location>
    </subcellularLocation>
</comment>
<dbReference type="InterPro" id="IPR004528">
    <property type="entry name" value="KdsB"/>
</dbReference>
<dbReference type="GO" id="GO:0033468">
    <property type="term" value="P:CMP-keto-3-deoxy-D-manno-octulosonic acid biosynthetic process"/>
    <property type="evidence" value="ECO:0007669"/>
    <property type="project" value="UniProtKB-UniRule"/>
</dbReference>
<sequence length="257" mass="28013">MSLAFKVVIPARYGSTRLPGKPLLDIAGQPMIAHVCARALAAEAEQVVIATDDQRIYDTVSALGLQVVMTAAEHQSGTERIAETAQLLGWSEDTIVVNLQGDEPLIPPAYIQAAAQALAGQTQAGIATLAARISDPEELFNPNAVKVVLDKDGYALYFSRAPIPWHRTGFPQPDPALLVKNSYFRHIGMYAYSVGFLQRYCLWQSSPLESQEALEQLRILWHGEKIRVAVVEQAPEAGVDTPADLERVTARLQGLAE</sequence>
<dbReference type="InterPro" id="IPR029044">
    <property type="entry name" value="Nucleotide-diphossugar_trans"/>
</dbReference>
<dbReference type="SUPFAM" id="SSF53448">
    <property type="entry name" value="Nucleotide-diphospho-sugar transferases"/>
    <property type="match status" value="1"/>
</dbReference>
<dbReference type="PANTHER" id="PTHR42866:SF2">
    <property type="entry name" value="3-DEOXY-MANNO-OCTULOSONATE CYTIDYLYLTRANSFERASE, MITOCHONDRIAL"/>
    <property type="match status" value="1"/>
</dbReference>
<dbReference type="CDD" id="cd02517">
    <property type="entry name" value="CMP-KDO-Synthetase"/>
    <property type="match status" value="1"/>
</dbReference>
<evidence type="ECO:0000256" key="3">
    <source>
        <dbReference type="ARBA" id="ARBA00022695"/>
    </source>
</evidence>
<dbReference type="KEGG" id="mpad:KEF85_03185"/>
<keyword evidence="5" id="KW-0963">Cytoplasm</keyword>
<accession>A0A975MPB1</accession>
<dbReference type="AlphaFoldDB" id="A0A975MPB1"/>
<dbReference type="Gene3D" id="3.90.550.10">
    <property type="entry name" value="Spore Coat Polysaccharide Biosynthesis Protein SpsA, Chain A"/>
    <property type="match status" value="1"/>
</dbReference>
<comment type="similarity">
    <text evidence="5">Belongs to the KdsB family.</text>
</comment>
<evidence type="ECO:0000313" key="6">
    <source>
        <dbReference type="EMBL" id="QWF71497.1"/>
    </source>
</evidence>
<evidence type="ECO:0000313" key="7">
    <source>
        <dbReference type="Proteomes" id="UP000676649"/>
    </source>
</evidence>
<keyword evidence="4 5" id="KW-0448">Lipopolysaccharide biosynthesis</keyword>
<dbReference type="Proteomes" id="UP000676649">
    <property type="component" value="Chromosome"/>
</dbReference>
<dbReference type="InterPro" id="IPR003329">
    <property type="entry name" value="Cytidylyl_trans"/>
</dbReference>
<name>A0A975MPB1_9GAMM</name>
<reference evidence="6" key="1">
    <citation type="submission" date="2021-04" db="EMBL/GenBank/DDBJ databases">
        <title>Draft genome sequence data of methanotrophic Methylovulum sp. strain S1L and Methylomonas sp. strain S2AM isolated from boreal lake water columns.</title>
        <authorList>
            <person name="Rissanen A.J."/>
            <person name="Mangayil R."/>
            <person name="Svenning M.M."/>
            <person name="Khanongnuch R."/>
        </authorList>
    </citation>
    <scope>NUCLEOTIDE SEQUENCE</scope>
    <source>
        <strain evidence="6">S2AM</strain>
    </source>
</reference>
<gene>
    <name evidence="5 6" type="primary">kdsB</name>
    <name evidence="6" type="ORF">KEF85_03185</name>
</gene>
<dbReference type="GO" id="GO:0016020">
    <property type="term" value="C:membrane"/>
    <property type="evidence" value="ECO:0007669"/>
    <property type="project" value="UniProtKB-SubCell"/>
</dbReference>
<dbReference type="GO" id="GO:0005829">
    <property type="term" value="C:cytosol"/>
    <property type="evidence" value="ECO:0007669"/>
    <property type="project" value="TreeGrafter"/>
</dbReference>
<keyword evidence="7" id="KW-1185">Reference proteome</keyword>
<evidence type="ECO:0000256" key="2">
    <source>
        <dbReference type="ARBA" id="ARBA00022679"/>
    </source>
</evidence>
<dbReference type="NCBIfam" id="TIGR00466">
    <property type="entry name" value="kdsB"/>
    <property type="match status" value="1"/>
</dbReference>
<dbReference type="HAMAP" id="MF_00057">
    <property type="entry name" value="KdsB"/>
    <property type="match status" value="1"/>
</dbReference>
<dbReference type="EMBL" id="CP073754">
    <property type="protein sequence ID" value="QWF71497.1"/>
    <property type="molecule type" value="Genomic_DNA"/>
</dbReference>
<dbReference type="GO" id="GO:0009103">
    <property type="term" value="P:lipopolysaccharide biosynthetic process"/>
    <property type="evidence" value="ECO:0007669"/>
    <property type="project" value="UniProtKB-UniRule"/>
</dbReference>
<dbReference type="NCBIfam" id="NF003952">
    <property type="entry name" value="PRK05450.1-5"/>
    <property type="match status" value="1"/>
</dbReference>
<dbReference type="PANTHER" id="PTHR42866">
    <property type="entry name" value="3-DEOXY-MANNO-OCTULOSONATE CYTIDYLYLTRANSFERASE"/>
    <property type="match status" value="1"/>
</dbReference>
<comment type="catalytic activity">
    <reaction evidence="5">
        <text>3-deoxy-alpha-D-manno-oct-2-ulosonate + CTP = CMP-3-deoxy-beta-D-manno-octulosonate + diphosphate</text>
        <dbReference type="Rhea" id="RHEA:23448"/>
        <dbReference type="ChEBI" id="CHEBI:33019"/>
        <dbReference type="ChEBI" id="CHEBI:37563"/>
        <dbReference type="ChEBI" id="CHEBI:85986"/>
        <dbReference type="ChEBI" id="CHEBI:85987"/>
        <dbReference type="EC" id="2.7.7.38"/>
    </reaction>
</comment>
<keyword evidence="2 5" id="KW-0808">Transferase</keyword>
<protein>
    <recommendedName>
        <fullName evidence="5">3-deoxy-manno-octulosonate cytidylyltransferase</fullName>
        <ecNumber evidence="5">2.7.7.38</ecNumber>
    </recommendedName>
    <alternativeName>
        <fullName evidence="5">CMP-2-keto-3-deoxyoctulosonic acid synthase</fullName>
        <shortName evidence="5">CKS</shortName>
        <shortName evidence="5">CMP-KDO synthase</shortName>
    </alternativeName>
</protein>
<comment type="function">
    <text evidence="5">Activates KDO (a required 8-carbon sugar) for incorporation into bacterial lipopolysaccharide in Gram-negative bacteria.</text>
</comment>
<evidence type="ECO:0000256" key="4">
    <source>
        <dbReference type="ARBA" id="ARBA00022985"/>
    </source>
</evidence>
<dbReference type="NCBIfam" id="NF009905">
    <property type="entry name" value="PRK13368.1"/>
    <property type="match status" value="1"/>
</dbReference>